<reference evidence="1 2" key="1">
    <citation type="journal article" date="2012" name="Stand. Genomic Sci.">
        <title>Complete genome sequencing and analysis of Saprospira grandis str. Lewin, a predatory marine bacterium.</title>
        <authorList>
            <person name="Saw J.H."/>
            <person name="Yuryev A."/>
            <person name="Kanbe M."/>
            <person name="Hou S."/>
            <person name="Young A.G."/>
            <person name="Aizawa S."/>
            <person name="Alam M."/>
        </authorList>
    </citation>
    <scope>NUCLEOTIDE SEQUENCE [LARGE SCALE GENOMIC DNA]</scope>
    <source>
        <strain evidence="1 2">Lewin</strain>
    </source>
</reference>
<dbReference type="EMBL" id="CP002831">
    <property type="protein sequence ID" value="AFC24504.1"/>
    <property type="molecule type" value="Genomic_DNA"/>
</dbReference>
<dbReference type="RefSeq" id="WP_015692136.1">
    <property type="nucleotide sequence ID" value="NC_016940.1"/>
</dbReference>
<dbReference type="Proteomes" id="UP000007519">
    <property type="component" value="Chromosome"/>
</dbReference>
<dbReference type="KEGG" id="sgn:SGRA_1769"/>
<protein>
    <submittedName>
        <fullName evidence="1">Uncharacterized protein</fullName>
    </submittedName>
</protein>
<accession>H6KZB4</accession>
<organism evidence="1 2">
    <name type="scientific">Saprospira grandis (strain Lewin)</name>
    <dbReference type="NCBI Taxonomy" id="984262"/>
    <lineage>
        <taxon>Bacteria</taxon>
        <taxon>Pseudomonadati</taxon>
        <taxon>Bacteroidota</taxon>
        <taxon>Saprospiria</taxon>
        <taxon>Saprospirales</taxon>
        <taxon>Saprospiraceae</taxon>
        <taxon>Saprospira</taxon>
    </lineage>
</organism>
<evidence type="ECO:0000313" key="1">
    <source>
        <dbReference type="EMBL" id="AFC24504.1"/>
    </source>
</evidence>
<proteinExistence type="predicted"/>
<name>H6KZB4_SAPGL</name>
<dbReference type="STRING" id="984262.SGRA_1769"/>
<gene>
    <name evidence="1" type="ordered locus">SGRA_1769</name>
</gene>
<dbReference type="AlphaFoldDB" id="H6KZB4"/>
<sequence length="257" mass="30534">MRALFFFFFFSSLFLIPLKALDGSNWDPSPEDSLNIDLAIRRLIFLEEIMIEPFLLNQEEQRIASYEIREVPINEDVFSADLKFFRIDVPSIYPNSREDKSSYLVYVRGGGSTHYHLIERLKGFTSNDISYFITFILEMPDYGLPKAKLKHFLKALDLGSDQDLSKELDIDCLIEAFTYYDNEKNGKSKNKGAIYFPCMTSNLKVKLNPYQFTKDPKLKEKYLKYNMSKMYIHLREKKPFKFWWNNYILRKKVYPYI</sequence>
<dbReference type="HOGENOM" id="CLU_1081379_0_0_10"/>
<keyword evidence="2" id="KW-1185">Reference proteome</keyword>
<evidence type="ECO:0000313" key="2">
    <source>
        <dbReference type="Proteomes" id="UP000007519"/>
    </source>
</evidence>